<reference evidence="3 4" key="1">
    <citation type="journal article" date="2015" name="Nature">
        <title>rRNA introns, odd ribosomes, and small enigmatic genomes across a large radiation of phyla.</title>
        <authorList>
            <person name="Brown C.T."/>
            <person name="Hug L.A."/>
            <person name="Thomas B.C."/>
            <person name="Sharon I."/>
            <person name="Castelle C.J."/>
            <person name="Singh A."/>
            <person name="Wilkins M.J."/>
            <person name="Williams K.H."/>
            <person name="Banfield J.F."/>
        </authorList>
    </citation>
    <scope>NUCLEOTIDE SEQUENCE [LARGE SCALE GENOMIC DNA]</scope>
</reference>
<name>A0A0G0XG93_9BACT</name>
<feature type="signal peptide" evidence="2">
    <location>
        <begin position="1"/>
        <end position="23"/>
    </location>
</feature>
<dbReference type="EMBL" id="LCAH01000009">
    <property type="protein sequence ID" value="KKR86742.1"/>
    <property type="molecule type" value="Genomic_DNA"/>
</dbReference>
<comment type="caution">
    <text evidence="3">The sequence shown here is derived from an EMBL/GenBank/DDBJ whole genome shotgun (WGS) entry which is preliminary data.</text>
</comment>
<evidence type="ECO:0000313" key="4">
    <source>
        <dbReference type="Proteomes" id="UP000034616"/>
    </source>
</evidence>
<feature type="chain" id="PRO_5002535207" evidence="2">
    <location>
        <begin position="24"/>
        <end position="195"/>
    </location>
</feature>
<dbReference type="AlphaFoldDB" id="A0A0G0XG93"/>
<feature type="transmembrane region" description="Helical" evidence="1">
    <location>
        <begin position="155"/>
        <end position="178"/>
    </location>
</feature>
<evidence type="ECO:0000256" key="1">
    <source>
        <dbReference type="SAM" id="Phobius"/>
    </source>
</evidence>
<accession>A0A0G0XG93</accession>
<keyword evidence="2" id="KW-0732">Signal</keyword>
<evidence type="ECO:0000256" key="2">
    <source>
        <dbReference type="SAM" id="SignalP"/>
    </source>
</evidence>
<proteinExistence type="predicted"/>
<gene>
    <name evidence="3" type="ORF">UU35_C0009G0029</name>
</gene>
<keyword evidence="1" id="KW-1133">Transmembrane helix</keyword>
<dbReference type="Proteomes" id="UP000034616">
    <property type="component" value="Unassembled WGS sequence"/>
</dbReference>
<keyword evidence="1" id="KW-0472">Membrane</keyword>
<sequence length="195" mass="21941">MRRYFVFIFVMISLVTFPSFVHAQMMGRYTVTDDGYTAREEAEGKIIVGNLANGSVTCTTLTTEDFKRIGEYYMGLMVGDAHVSMNAMMTRQLGESGEKQMHVLMGERFSGCDPTAGDTNTVWSSSWFPMMSMMNSISGGSWGNGMMNRFGVSPWNIFFVMTMGLFWIVGILALVVLIRSLIYPREISETKTKMK</sequence>
<evidence type="ECO:0000313" key="3">
    <source>
        <dbReference type="EMBL" id="KKR86742.1"/>
    </source>
</evidence>
<organism evidence="3 4">
    <name type="scientific">Candidatus Uhrbacteria bacterium GW2011_GWC2_41_11</name>
    <dbReference type="NCBI Taxonomy" id="1618985"/>
    <lineage>
        <taxon>Bacteria</taxon>
        <taxon>Candidatus Uhriibacteriota</taxon>
    </lineage>
</organism>
<keyword evidence="1" id="KW-0812">Transmembrane</keyword>
<protein>
    <submittedName>
        <fullName evidence="3">Uncharacterized protein</fullName>
    </submittedName>
</protein>